<feature type="transmembrane region" description="Helical" evidence="2">
    <location>
        <begin position="57"/>
        <end position="78"/>
    </location>
</feature>
<name>A0AAD5W046_9AGAR</name>
<dbReference type="Pfam" id="PF20152">
    <property type="entry name" value="DUF6534"/>
    <property type="match status" value="1"/>
</dbReference>
<dbReference type="InterPro" id="IPR045339">
    <property type="entry name" value="DUF6534"/>
</dbReference>
<evidence type="ECO:0000313" key="4">
    <source>
        <dbReference type="EMBL" id="KAJ3572955.1"/>
    </source>
</evidence>
<evidence type="ECO:0000313" key="5">
    <source>
        <dbReference type="Proteomes" id="UP001213000"/>
    </source>
</evidence>
<keyword evidence="2" id="KW-0812">Transmembrane</keyword>
<feature type="transmembrane region" description="Helical" evidence="2">
    <location>
        <begin position="25"/>
        <end position="45"/>
    </location>
</feature>
<gene>
    <name evidence="4" type="ORF">NP233_g2742</name>
</gene>
<feature type="region of interest" description="Disordered" evidence="1">
    <location>
        <begin position="273"/>
        <end position="306"/>
    </location>
</feature>
<dbReference type="AlphaFoldDB" id="A0AAD5W046"/>
<keyword evidence="2" id="KW-1133">Transmembrane helix</keyword>
<evidence type="ECO:0000256" key="1">
    <source>
        <dbReference type="SAM" id="MobiDB-lite"/>
    </source>
</evidence>
<organism evidence="4 5">
    <name type="scientific">Leucocoprinus birnbaumii</name>
    <dbReference type="NCBI Taxonomy" id="56174"/>
    <lineage>
        <taxon>Eukaryota</taxon>
        <taxon>Fungi</taxon>
        <taxon>Dikarya</taxon>
        <taxon>Basidiomycota</taxon>
        <taxon>Agaricomycotina</taxon>
        <taxon>Agaricomycetes</taxon>
        <taxon>Agaricomycetidae</taxon>
        <taxon>Agaricales</taxon>
        <taxon>Agaricineae</taxon>
        <taxon>Agaricaceae</taxon>
        <taxon>Leucocoprinus</taxon>
    </lineage>
</organism>
<feature type="transmembrane region" description="Helical" evidence="2">
    <location>
        <begin position="98"/>
        <end position="118"/>
    </location>
</feature>
<comment type="caution">
    <text evidence="4">The sequence shown here is derived from an EMBL/GenBank/DDBJ whole genome shotgun (WGS) entry which is preliminary data.</text>
</comment>
<evidence type="ECO:0000259" key="3">
    <source>
        <dbReference type="Pfam" id="PF20152"/>
    </source>
</evidence>
<accession>A0AAD5W046</accession>
<evidence type="ECO:0000256" key="2">
    <source>
        <dbReference type="SAM" id="Phobius"/>
    </source>
</evidence>
<feature type="domain" description="DUF6534" evidence="3">
    <location>
        <begin position="103"/>
        <end position="185"/>
    </location>
</feature>
<reference evidence="4" key="1">
    <citation type="submission" date="2022-07" db="EMBL/GenBank/DDBJ databases">
        <title>Genome Sequence of Leucocoprinus birnbaumii.</title>
        <authorList>
            <person name="Buettner E."/>
        </authorList>
    </citation>
    <scope>NUCLEOTIDE SEQUENCE</scope>
    <source>
        <strain evidence="4">VT141</strain>
    </source>
</reference>
<dbReference type="EMBL" id="JANIEX010000121">
    <property type="protein sequence ID" value="KAJ3572955.1"/>
    <property type="molecule type" value="Genomic_DNA"/>
</dbReference>
<protein>
    <recommendedName>
        <fullName evidence="3">DUF6534 domain-containing protein</fullName>
    </recommendedName>
</protein>
<dbReference type="PANTHER" id="PTHR40465:SF1">
    <property type="entry name" value="DUF6534 DOMAIN-CONTAINING PROTEIN"/>
    <property type="match status" value="1"/>
</dbReference>
<keyword evidence="2" id="KW-0472">Membrane</keyword>
<sequence length="306" mass="33911">MDTIFVYDGLVTHFGDVEYTTHSNWYLATDPITTGVVGVIVQLFYAWRIYVLIQSWILVLVVVSVSLVGGAGSIVITYKVSKVPDYINWDSFNAIGSVWLGCACAADILITISLVWYLQKTGFKSSNMLIDRIIRITMQTGLLTSIIAISNIIIFIYDRTGTHLIVNTPLCKIYSNSLLSSLNARGGWKFKESSDSSQTEVATFHANTTSGSRSLRESATSFISRMVPLKSSRASGIRLNRRSVILMLIVQANTGVIVHVESHEMEDEIIRIPAKRTSTTQNEHDGDGSSAEYDSQVGRTRKIQEV</sequence>
<dbReference type="PANTHER" id="PTHR40465">
    <property type="entry name" value="CHROMOSOME 1, WHOLE GENOME SHOTGUN SEQUENCE"/>
    <property type="match status" value="1"/>
</dbReference>
<feature type="transmembrane region" description="Helical" evidence="2">
    <location>
        <begin position="139"/>
        <end position="157"/>
    </location>
</feature>
<dbReference type="Proteomes" id="UP001213000">
    <property type="component" value="Unassembled WGS sequence"/>
</dbReference>
<proteinExistence type="predicted"/>
<keyword evidence="5" id="KW-1185">Reference proteome</keyword>